<evidence type="ECO:0000256" key="1">
    <source>
        <dbReference type="ARBA" id="ARBA00001966"/>
    </source>
</evidence>
<evidence type="ECO:0000256" key="16">
    <source>
        <dbReference type="SAM" id="MobiDB-lite"/>
    </source>
</evidence>
<sequence length="1692" mass="188505">MHRFLLKLSSSSSSHSSTNPLRNSKNQLPLILPRFLSSTTASESPPPPRTSHPSNRFLSRSGHPYSADSFRKSRAFSSKSRALGVRCISSEAGRESIEYDVLIIGAGPAGLSAAIRLKQLCQEKNADLSVCVVEKGAEVGGHIISGNVFEPLALDELLPHWRQEQAPIEVAASSDKFWFLTKNRAISLPSPFDNKGNYVISLSQLVRWLGGKAEELGIEIYPGFSASEVLYDASDKVVGIATKDMGISKDGSKKETFQPGVDIKGRVTLFAEGCRGSLSEKIIKKYKLREEVNAQHQTYALGIKEVWEIDESKHNPGEVVHTLGWPLDPKTYGGSFLYHMNDRQVALGLVVALNYKNPFLNPYEEFQKLKHHPAIKRILEGGTVLQYGARTLNEGGFQSIPYPVFPGGAIIGCSAGFLNVPKIKGTHTAMKSGMLAAEAAFGALHEGSNMNTYWDTLRGSWVWKELYSARNYRPAFEYGLIPGLAVSAMEHYVLKGKVPFTLKHGKADHEATDLARKCKPIEYPKPDGVLSFDVPTSLYRSNTNHDHDQPSHLRLKDPKIPEKVNLPEYAAPESRYCPARVYEYVEDEEGKPKLQINAQNCLHCKACDIKDPKQNIEWTVPEEQSITRSLALRGESLSLISEIMHRLVPRSGYPNSAELLRKSRALTANSRSLAVNGSRYVSNEAAREPTEYDVIEKEAEVGSQIIPVALDKILSHRRQEQSCFGDRGDSLFHLRSYKNVSDNDVYLCNSHINAHFEKGDSVSARNLFDEMPQRNSVTWACVVSGYNRNGEHREALLLLRNMIREGVFSNPYAFASALKGCQELEDSVGKLFGRQLHGLMFKLSYAFNAVVSNVLISMYWKCIGSLGSALSAFDDIRVKNSVSWNSVISVYSGAGDLRSAFKMFSTMQCDDSRPTEYTFGTLVTAACSLTDVSLLKQIMCAVQKSGFLSDLFVGSGLVSAFAKSGEVSYAKEVFNQMETRNAVTLNGLMVGLVRLKRGEEATKLFMDMKGVIDVSPESYVNLLSSFPEYYLAEEVGLRKGREVHGHVIATGLVDSMVGIGNGLVNMYAKCGSIDDSRRFFGFMMEKDSVSWNSMITGLDQNGCFQEALERYQTMRRHGISPGSFALISSLSSCASLKWGRAGQQIHGESLRLGLDFNVSVSNALITLYAETGYVKECRRIFSFMPERDQVSWNAMIGALASSEGSLPEAVSCFMNALRAGQKLNRITFSSVLSAVSSLSFGELGKQIHALALKYSITDEATIENALIACYGKCEEMEECEKLFSRMSERRDDVTWNSMISGYIHNDLLPKALDLVCFMLQRGQRLDNFMYATVLSAFASVATLERGMEVHACSVRACLESDVVVGSALVDMYSKCGRLDYALRFFNAMPVKNSYSWNSMISGYARHGEGEEALKLFEDMKLDGQTPPDHVTFVGVLSACSHAGLVKEGFKHFESMSDCYGLAPRIEHFSCMADLLGRAGELDKLEEFIDKMPMKPNVLIWRTMKDAEVKKEAGYSWVTMKDGVHMFAAGDKSHPDADMIYEKLKELNRKMRDAGYVPQTGFALYDLEQENKEEILSYHSEKLAVAFVLTTQRNSTLPIRIMKNLRVCGDCHSAFKYISKIEGRQIILRDSNRFHHFQDGDFTWIQRLFTQTIVLSASGKRSKMWEGAHMMIHDQPSHLRLWDPNIPGKVCRR</sequence>
<feature type="repeat" description="PPR" evidence="15">
    <location>
        <begin position="775"/>
        <end position="809"/>
    </location>
</feature>
<dbReference type="InterPro" id="IPR046849">
    <property type="entry name" value="E2_motif"/>
</dbReference>
<dbReference type="InterPro" id="IPR002885">
    <property type="entry name" value="PPR_rpt"/>
</dbReference>
<keyword evidence="21" id="KW-1185">Reference proteome</keyword>
<dbReference type="Proteomes" id="UP000823674">
    <property type="component" value="Chromosome A05"/>
</dbReference>
<accession>A0ABQ7MAF4</accession>
<evidence type="ECO:0000256" key="7">
    <source>
        <dbReference type="ARBA" id="ARBA00022723"/>
    </source>
</evidence>
<dbReference type="SUPFAM" id="SSF54862">
    <property type="entry name" value="4Fe-4S ferredoxins"/>
    <property type="match status" value="1"/>
</dbReference>
<dbReference type="Pfam" id="PF13041">
    <property type="entry name" value="PPR_2"/>
    <property type="match status" value="2"/>
</dbReference>
<dbReference type="Gene3D" id="3.50.50.60">
    <property type="entry name" value="FAD/NAD(P)-binding domain"/>
    <property type="match status" value="1"/>
</dbReference>
<evidence type="ECO:0000256" key="2">
    <source>
        <dbReference type="ARBA" id="ARBA00001974"/>
    </source>
</evidence>
<evidence type="ECO:0000256" key="8">
    <source>
        <dbReference type="ARBA" id="ARBA00022737"/>
    </source>
</evidence>
<comment type="cofactor">
    <cofactor evidence="2">
        <name>FAD</name>
        <dbReference type="ChEBI" id="CHEBI:57692"/>
    </cofactor>
</comment>
<evidence type="ECO:0000313" key="21">
    <source>
        <dbReference type="Proteomes" id="UP000823674"/>
    </source>
</evidence>
<dbReference type="InterPro" id="IPR011990">
    <property type="entry name" value="TPR-like_helical_dom_sf"/>
</dbReference>
<keyword evidence="9" id="KW-0274">FAD</keyword>
<evidence type="ECO:0000256" key="15">
    <source>
        <dbReference type="PROSITE-ProRule" id="PRU00708"/>
    </source>
</evidence>
<keyword evidence="13" id="KW-0411">Iron-sulfur</keyword>
<evidence type="ECO:0000256" key="9">
    <source>
        <dbReference type="ARBA" id="ARBA00022827"/>
    </source>
</evidence>
<dbReference type="NCBIfam" id="TIGR00756">
    <property type="entry name" value="PPR"/>
    <property type="match status" value="6"/>
</dbReference>
<feature type="domain" description="DYW" evidence="18">
    <location>
        <begin position="1554"/>
        <end position="1640"/>
    </location>
</feature>
<gene>
    <name evidence="20" type="primary">A05p005020.1_BraROA</name>
    <name evidence="20" type="ORF">IGI04_017583</name>
</gene>
<keyword evidence="7" id="KW-0479">Metal-binding</keyword>
<name>A0ABQ7MAF4_BRACM</name>
<dbReference type="InterPro" id="IPR007859">
    <property type="entry name" value="ETF-QO/FixX_C"/>
</dbReference>
<feature type="region of interest" description="Disordered" evidence="16">
    <location>
        <begin position="6"/>
        <end position="25"/>
    </location>
</feature>
<evidence type="ECO:0000256" key="6">
    <source>
        <dbReference type="ARBA" id="ARBA00022630"/>
    </source>
</evidence>
<feature type="repeat" description="PPR" evidence="15">
    <location>
        <begin position="1291"/>
        <end position="1325"/>
    </location>
</feature>
<dbReference type="PROSITE" id="PS51375">
    <property type="entry name" value="PPR"/>
    <property type="match status" value="5"/>
</dbReference>
<dbReference type="InterPro" id="IPR036188">
    <property type="entry name" value="FAD/NAD-bd_sf"/>
</dbReference>
<comment type="similarity">
    <text evidence="3">Belongs to the PPR family. PCMP-H subfamily.</text>
</comment>
<dbReference type="Pfam" id="PF01535">
    <property type="entry name" value="PPR"/>
    <property type="match status" value="8"/>
</dbReference>
<feature type="domain" description="ETF-QO/FixX C-terminal" evidence="17">
    <location>
        <begin position="528"/>
        <end position="622"/>
    </location>
</feature>
<protein>
    <recommendedName>
        <fullName evidence="4">electron-transferring-flavoprotein dehydrogenase</fullName>
        <ecNumber evidence="4">1.5.5.1</ecNumber>
    </recommendedName>
</protein>
<dbReference type="EMBL" id="JADBGQ010000005">
    <property type="protein sequence ID" value="KAG5395769.1"/>
    <property type="molecule type" value="Genomic_DNA"/>
</dbReference>
<evidence type="ECO:0000256" key="3">
    <source>
        <dbReference type="ARBA" id="ARBA00006643"/>
    </source>
</evidence>
<evidence type="ECO:0000259" key="17">
    <source>
        <dbReference type="Pfam" id="PF05187"/>
    </source>
</evidence>
<organism evidence="20 21">
    <name type="scientific">Brassica rapa subsp. trilocularis</name>
    <dbReference type="NCBI Taxonomy" id="1813537"/>
    <lineage>
        <taxon>Eukaryota</taxon>
        <taxon>Viridiplantae</taxon>
        <taxon>Streptophyta</taxon>
        <taxon>Embryophyta</taxon>
        <taxon>Tracheophyta</taxon>
        <taxon>Spermatophyta</taxon>
        <taxon>Magnoliopsida</taxon>
        <taxon>eudicotyledons</taxon>
        <taxon>Gunneridae</taxon>
        <taxon>Pentapetalae</taxon>
        <taxon>rosids</taxon>
        <taxon>malvids</taxon>
        <taxon>Brassicales</taxon>
        <taxon>Brassicaceae</taxon>
        <taxon>Brassiceae</taxon>
        <taxon>Brassica</taxon>
    </lineage>
</organism>
<feature type="region of interest" description="Disordered" evidence="16">
    <location>
        <begin position="38"/>
        <end position="66"/>
    </location>
</feature>
<dbReference type="Pfam" id="PF20430">
    <property type="entry name" value="Eplus_motif"/>
    <property type="match status" value="1"/>
</dbReference>
<evidence type="ECO:0000256" key="11">
    <source>
        <dbReference type="ARBA" id="ARBA00023002"/>
    </source>
</evidence>
<evidence type="ECO:0000256" key="5">
    <source>
        <dbReference type="ARBA" id="ARBA00022448"/>
    </source>
</evidence>
<evidence type="ECO:0000259" key="19">
    <source>
        <dbReference type="Pfam" id="PF21162"/>
    </source>
</evidence>
<keyword evidence="5" id="KW-0813">Transport</keyword>
<evidence type="ECO:0000313" key="20">
    <source>
        <dbReference type="EMBL" id="KAG5395769.1"/>
    </source>
</evidence>
<evidence type="ECO:0000256" key="13">
    <source>
        <dbReference type="ARBA" id="ARBA00023014"/>
    </source>
</evidence>
<feature type="domain" description="ETF-QO/FixC ubiquinone-binding" evidence="19">
    <location>
        <begin position="299"/>
        <end position="392"/>
    </location>
</feature>
<dbReference type="Pfam" id="PF14432">
    <property type="entry name" value="DYW_deaminase"/>
    <property type="match status" value="1"/>
</dbReference>
<dbReference type="Pfam" id="PF05187">
    <property type="entry name" value="Fer4_ETF_QO"/>
    <property type="match status" value="1"/>
</dbReference>
<comment type="cofactor">
    <cofactor evidence="1">
        <name>[4Fe-4S] cluster</name>
        <dbReference type="ChEBI" id="CHEBI:49883"/>
    </cofactor>
</comment>
<evidence type="ECO:0000256" key="10">
    <source>
        <dbReference type="ARBA" id="ARBA00022982"/>
    </source>
</evidence>
<feature type="repeat" description="PPR" evidence="15">
    <location>
        <begin position="1392"/>
        <end position="1426"/>
    </location>
</feature>
<proteinExistence type="inferred from homology"/>
<dbReference type="PANTHER" id="PTHR10617">
    <property type="entry name" value="ELECTRON TRANSFER FLAVOPROTEIN-UBIQUINONE OXIDOREDUCTASE"/>
    <property type="match status" value="1"/>
</dbReference>
<comment type="caution">
    <text evidence="20">The sequence shown here is derived from an EMBL/GenBank/DDBJ whole genome shotgun (WGS) entry which is preliminary data.</text>
</comment>
<evidence type="ECO:0000256" key="12">
    <source>
        <dbReference type="ARBA" id="ARBA00023004"/>
    </source>
</evidence>
<feature type="repeat" description="PPR" evidence="15">
    <location>
        <begin position="880"/>
        <end position="914"/>
    </location>
</feature>
<evidence type="ECO:0000256" key="4">
    <source>
        <dbReference type="ARBA" id="ARBA00012696"/>
    </source>
</evidence>
<dbReference type="PANTHER" id="PTHR10617:SF107">
    <property type="entry name" value="ELECTRON TRANSFER FLAVOPROTEIN-UBIQUINONE OXIDOREDUCTASE, MITOCHONDRIAL"/>
    <property type="match status" value="1"/>
</dbReference>
<keyword evidence="10" id="KW-0249">Electron transport</keyword>
<evidence type="ECO:0000259" key="18">
    <source>
        <dbReference type="Pfam" id="PF14432"/>
    </source>
</evidence>
<dbReference type="EC" id="1.5.5.1" evidence="4"/>
<keyword evidence="8" id="KW-0677">Repeat</keyword>
<dbReference type="InterPro" id="IPR049398">
    <property type="entry name" value="ETF-QO/FixC_UQ-bd"/>
</dbReference>
<keyword evidence="11" id="KW-0560">Oxidoreductase</keyword>
<keyword evidence="14" id="KW-0830">Ubiquinone</keyword>
<dbReference type="Pfam" id="PF21162">
    <property type="entry name" value="ETFQO_UQ-bd"/>
    <property type="match status" value="1"/>
</dbReference>
<dbReference type="Gene3D" id="3.30.9.90">
    <property type="match status" value="1"/>
</dbReference>
<dbReference type="Gene3D" id="3.30.70.20">
    <property type="match status" value="1"/>
</dbReference>
<feature type="repeat" description="PPR" evidence="15">
    <location>
        <begin position="1087"/>
        <end position="1121"/>
    </location>
</feature>
<dbReference type="Pfam" id="PF13450">
    <property type="entry name" value="NAD_binding_8"/>
    <property type="match status" value="1"/>
</dbReference>
<dbReference type="Gene3D" id="1.25.40.10">
    <property type="entry name" value="Tetratricopeptide repeat domain"/>
    <property type="match status" value="8"/>
</dbReference>
<keyword evidence="6" id="KW-0285">Flavoprotein</keyword>
<keyword evidence="12" id="KW-0408">Iron</keyword>
<reference evidence="20 21" key="1">
    <citation type="submission" date="2021-03" db="EMBL/GenBank/DDBJ databases">
        <authorList>
            <person name="King G.J."/>
            <person name="Bancroft I."/>
            <person name="Baten A."/>
            <person name="Bloomfield J."/>
            <person name="Borpatragohain P."/>
            <person name="He Z."/>
            <person name="Irish N."/>
            <person name="Irwin J."/>
            <person name="Liu K."/>
            <person name="Mauleon R.P."/>
            <person name="Moore J."/>
            <person name="Morris R."/>
            <person name="Ostergaard L."/>
            <person name="Wang B."/>
            <person name="Wells R."/>
        </authorList>
    </citation>
    <scope>NUCLEOTIDE SEQUENCE [LARGE SCALE GENOMIC DNA]</scope>
    <source>
        <strain evidence="20">R-o-18</strain>
        <tissue evidence="20">Leaf</tissue>
    </source>
</reference>
<dbReference type="InterPro" id="IPR032867">
    <property type="entry name" value="DYW_dom"/>
</dbReference>
<dbReference type="InterPro" id="IPR040156">
    <property type="entry name" value="ETF-QO"/>
</dbReference>
<dbReference type="SUPFAM" id="SSF54373">
    <property type="entry name" value="FAD-linked reductases, C-terminal domain"/>
    <property type="match status" value="1"/>
</dbReference>
<dbReference type="SUPFAM" id="SSF51905">
    <property type="entry name" value="FAD/NAD(P)-binding domain"/>
    <property type="match status" value="1"/>
</dbReference>
<evidence type="ECO:0000256" key="14">
    <source>
        <dbReference type="ARBA" id="ARBA00023075"/>
    </source>
</evidence>